<dbReference type="InterPro" id="IPR026082">
    <property type="entry name" value="ABCA"/>
</dbReference>
<accession>A0ABQ9DG73</accession>
<evidence type="ECO:0000256" key="17">
    <source>
        <dbReference type="ARBA" id="ARBA00023203"/>
    </source>
</evidence>
<keyword evidence="13 20" id="KW-0175">Coiled coil</keyword>
<dbReference type="Gene3D" id="1.10.10.820">
    <property type="match status" value="1"/>
</dbReference>
<feature type="transmembrane region" description="Helical" evidence="21">
    <location>
        <begin position="5241"/>
        <end position="5263"/>
    </location>
</feature>
<dbReference type="InterPro" id="IPR056264">
    <property type="entry name" value="R2_ABCA1-4-like"/>
</dbReference>
<evidence type="ECO:0000256" key="3">
    <source>
        <dbReference type="ARBA" id="ARBA00008314"/>
    </source>
</evidence>
<dbReference type="NCBIfam" id="TIGR01719">
    <property type="entry name" value="euk_UDPppase"/>
    <property type="match status" value="1"/>
</dbReference>
<feature type="transmembrane region" description="Helical" evidence="21">
    <location>
        <begin position="5099"/>
        <end position="5119"/>
    </location>
</feature>
<dbReference type="SUPFAM" id="SSF52540">
    <property type="entry name" value="P-loop containing nucleoside triphosphate hydrolases"/>
    <property type="match status" value="3"/>
</dbReference>
<evidence type="ECO:0000256" key="10">
    <source>
        <dbReference type="ARBA" id="ARBA00022741"/>
    </source>
</evidence>
<dbReference type="InterPro" id="IPR013525">
    <property type="entry name" value="ABC2_TM"/>
</dbReference>
<feature type="domain" description="ABC transporter" evidence="22">
    <location>
        <begin position="5306"/>
        <end position="5544"/>
    </location>
</feature>
<keyword evidence="10 18" id="KW-0547">Nucleotide-binding</keyword>
<dbReference type="CDD" id="cd03263">
    <property type="entry name" value="ABC_subfamily_A"/>
    <property type="match status" value="2"/>
</dbReference>
<dbReference type="Pfam" id="PF23321">
    <property type="entry name" value="R1_ABCA1"/>
    <property type="match status" value="1"/>
</dbReference>
<organism evidence="25 26">
    <name type="scientific">Willisornis vidua</name>
    <name type="common">Xingu scale-backed antbird</name>
    <dbReference type="NCBI Taxonomy" id="1566151"/>
    <lineage>
        <taxon>Eukaryota</taxon>
        <taxon>Metazoa</taxon>
        <taxon>Chordata</taxon>
        <taxon>Craniata</taxon>
        <taxon>Vertebrata</taxon>
        <taxon>Euteleostomi</taxon>
        <taxon>Archelosauria</taxon>
        <taxon>Archosauria</taxon>
        <taxon>Dinosauria</taxon>
        <taxon>Saurischia</taxon>
        <taxon>Theropoda</taxon>
        <taxon>Coelurosauria</taxon>
        <taxon>Aves</taxon>
        <taxon>Neognathae</taxon>
        <taxon>Neoaves</taxon>
        <taxon>Telluraves</taxon>
        <taxon>Australaves</taxon>
        <taxon>Passeriformes</taxon>
        <taxon>Thamnophilidae</taxon>
        <taxon>Willisornis</taxon>
    </lineage>
</organism>
<reference evidence="25" key="1">
    <citation type="submission" date="2019-10" db="EMBL/GenBank/DDBJ databases">
        <authorList>
            <person name="Soares A.E.R."/>
            <person name="Aleixo A."/>
            <person name="Schneider P."/>
            <person name="Miyaki C.Y."/>
            <person name="Schneider M.P."/>
            <person name="Mello C."/>
            <person name="Vasconcelos A.T.R."/>
        </authorList>
    </citation>
    <scope>NUCLEOTIDE SEQUENCE</scope>
    <source>
        <tissue evidence="25">Muscle</tissue>
    </source>
</reference>
<keyword evidence="17 18" id="KW-0009">Actin-binding</keyword>
<feature type="coiled-coil region" evidence="20">
    <location>
        <begin position="843"/>
        <end position="1375"/>
    </location>
</feature>
<dbReference type="PROSITE" id="PS51456">
    <property type="entry name" value="MYOSIN_MOTOR"/>
    <property type="match status" value="1"/>
</dbReference>
<protein>
    <recommendedName>
        <fullName evidence="19">Uridine phosphorylase</fullName>
        <ecNumber evidence="19">2.4.2.3</ecNumber>
    </recommendedName>
</protein>
<dbReference type="SUPFAM" id="SSF90257">
    <property type="entry name" value="Myosin rod fragments"/>
    <property type="match status" value="3"/>
</dbReference>
<dbReference type="InterPro" id="IPR036961">
    <property type="entry name" value="Kinesin_motor_dom_sf"/>
</dbReference>
<evidence type="ECO:0000256" key="16">
    <source>
        <dbReference type="ARBA" id="ARBA00023175"/>
    </source>
</evidence>
<evidence type="ECO:0000256" key="14">
    <source>
        <dbReference type="ARBA" id="ARBA00023123"/>
    </source>
</evidence>
<dbReference type="Pfam" id="PF02736">
    <property type="entry name" value="Myosin_N"/>
    <property type="match status" value="1"/>
</dbReference>
<comment type="similarity">
    <text evidence="3 18">Belongs to the TRAFAC class myosin-kinesin ATPase superfamily. Myosin family.</text>
</comment>
<dbReference type="InterPro" id="IPR017871">
    <property type="entry name" value="ABC_transporter-like_CS"/>
</dbReference>
<evidence type="ECO:0000259" key="23">
    <source>
        <dbReference type="PROSITE" id="PS51456"/>
    </source>
</evidence>
<dbReference type="Pfam" id="PF01576">
    <property type="entry name" value="Myosin_tail_1"/>
    <property type="match status" value="2"/>
</dbReference>
<gene>
    <name evidence="25" type="ORF">WISP_52221</name>
</gene>
<dbReference type="InterPro" id="IPR018016">
    <property type="entry name" value="Nucleoside_phosphorylase_CS"/>
</dbReference>
<dbReference type="PANTHER" id="PTHR19229">
    <property type="entry name" value="ATP-BINDING CASSETTE TRANSPORTER SUBFAMILY A ABCA"/>
    <property type="match status" value="1"/>
</dbReference>
<comment type="similarity">
    <text evidence="4 19">Belongs to the PNP/UDP phosphorylase family.</text>
</comment>
<dbReference type="CDD" id="cd17763">
    <property type="entry name" value="UP_hUPP-like"/>
    <property type="match status" value="1"/>
</dbReference>
<dbReference type="InterPro" id="IPR035994">
    <property type="entry name" value="Nucleoside_phosphorylase_sf"/>
</dbReference>
<sequence length="5686" mass="646753">MPDVEMAEFGEAAPYLRKSEKERVAAQTRPFDLKKDIFVPDEKEEFVKATIVSREGSKITAETEHGKTVTVKEDQIMQQNPPKFDKIEDMAMLTFLHEPAVLYNLKERYASWMIYTYSGLFCVTVNPYKWLPVYNAEVVAAYRGKKRSEAPPHIFSISDNAYQNMLTDRENQSILITGESGAGKTVNTKRVIQYFAVIAAIGDRGKKETGSPGKGTLEDQIIQANPALEAFGNAKTVRNDNSSRFGKFIRIHFGATGKLASADIETYLLEKSRVIFQLKAERNYHIYYQILSNKKPELLDMMLVTNNPYDYAFISQGETTVPSIDDAEELLATDSAFDVLGFTQEEKNSIYKLTGAIMHFGNMKFKQKQREEQAEPDGTEEADKSAYLMGLNSADLLKGLCHPRVKVGNEYVTKGQNVQQVIYAVGALAKAVYEKMFNWMVTRINNSLETKQPRQYFIGVLDIAGFEIFDFNSFEQLCINFTNEKLQQFFNHHMFVLEQEEYKKEGIEWEFIDFGMDLQACIDLIEKPMGIMSILEEECMFPKATDMTFKAKLFDNHLGKSANFGKPRNIKGKQEAHFALIHYAGTVDYNIIGWLQKNKDPLNETVVGLYQKSALKLLANLFANYAGADAPVEKGKGAKKKGSSFQTVSALHRENLNKLMTNLRSTHPHFVRCIIPNETKSPGVMNNPLVMHQLRCNGVLEGIRICRKGFPNRILYGDFRQRYRILNPAAIPEGQFIDSRKGAEKLLGSLDIDHNQYKFGHTKVFFKAGLLGLLEEMRDERLARIMTRLQAQVRGFLSRQEFKKILERRDSLLVIQWNIRAFMGVKNWPWMKLYFKIKPLLKSAETEKEMQNMKEEFGRLKEALEKSEARRKELEEKMVSMLQEKNDLQLQVQAEQDNLADAEERCDQLIKNKIQLEAKVKEMTERMEDEEEMNAELTAKKRKLEDECSELKKDIDDLELSLAKVEKEKHATENKVKNLTEEMAGLDETIVKLTKEKKALQESHQQALDDLQAEEDKVNTLTKAKVKLEQQVDDLESSLEQEKKIRMDLERAKRKLEGDLKLAQENIMDLENDKQQLDERLKKKDFELNALNARIEDEQAIAAQLQKKLKELQVRKKLAQRLQEAEEAVEAVNAKCSSLEKTKHRLQNEIEDLMADVERSNAAAAALDKKQRNFDKILSEWKQKFEESQMELEASQKEARSLSTELFKLKNAYEESLEHLETLKRENKNLQEEISDLTEQLGGSHKTIHELEKVRKQLDAEKLELQAALEEAEASLEHEEGKILRAQLEFNQVKADYERKLAEKDEEMEQAKRNHLRDLVDKLQLKVKAYKRQAEEAEEQANTNLAKFRKAQHELDEAEERADIAESQVNKLRAKSRDIGAKIKTRKRTDLLKHYTSVVMKSPPAAYAAPDWYLHHTNPPAMDEPWSHVSSLPEYRMHREFKADYHRDKSYEARRGPFDFDTKSVWQRHAEDKEIVEKKKISLTEVKLPAIKPKYPSKMPNISTNKEFSGENKLSFPPIAQRKSEAINFSRLLSNGYGTDCFQQCTAWEKEIQETPENSEQQTEEQSFDLSMATGHLATVDSLRENFIHLCNPHLEKMKEDILYHFALGTGTHDFPALFGDVKFVCVGGSPSRMKAFIAYIAEELGLGSPGRDYPNICAGTDRYAMYKVGPVLSVSHGMGIPSISIMLHELIKLLYHAKCSNITIIRIGTSGGIGLEPGSVVITRQSVDATFKPQLEQVVLGKTVIRSTNLDEELAKELMQCSKEIGQFNTVIGNTMCTLDFYEGQGRLDGAICLYDEEEKLQYLKKAYDSGVRNIEMESSVFAAMCNLSGVKGYLEARDLPSRGLYPFMRTLFCNVGSRCRNSSYTAQKNNRLRTASTQTGPERVTEPDLDFMKEMEELAKEFIDTTEKAMALEKLWEENPRFSGLHNITTLLSMDLNEAEKMISRAENLYKQPYFWNFLHSLPHLELNSFYTEDELATIAQFLKVIQHTLASLKNLAMMPLGQNFYEVVKTALNLTVASVQDRSLEGDVLWNPPAVKAELESRFGFDGPHVEKLLSYTAQLTKIPTEETLEQFVCSALSSGPEDEANKENNGQGCISAWHEVKLYLVHAVSKLRLYTQILEQWLSSSSLSQNLLLELRRIIADLVSQFIDEREARKLFSGINTLIQQWNEKSNAYFSERYTASHDWTLTSFKEFLKKEENLRISGEKEMDHIFHLIEVIEEIMFDFSSSSNQSLIENTLNNAIIWMKNFAQGEESSTNFSLEVSELHNELQKTSQLLQRFWPKRKMEVFWHIVEILFYELGSRLSHLSQVDEEEVTEYLSRIISSIIESKIHNRSMVLIQNILTDWPELNITALNHLKHLSENFLRNLYEFGSLSGDHVNVSFSTIPGVSNASSLFLSNATFMSKAQELGEIVQDFLKNIQKLNTTNVASLVPIVFSLYQNDYLVSHIKSNSTVLTFLYETSKDMSSFQVWHDFQNRDLVFDFLSETFDLLWNLTSKSLCEKLLLIYNYTEFQAQFVAQKGKKEMQVVYGTLSSLKTLFIDEELQTAAFCYLHEFLDISQECLVNDECTDFYLANITSAEHSAEVYNSLLLPLDSVLSNVTNLGDKVSVSSALHCTFKWLQTWTEIFEEASKILNLNSTFFVCLRNDLANLSESLLNATHDELCNNTAMAIVESTREAMKLLKVVFQDGVNLNDWKDFEVFLGSLQSVFNNAFDITSLLKGSSLESVLEMVGVMITELQKSILRVINEEFLNSWLDTFISGQSEGEDRDAGVFSTGNSLSNILKLSQKELEIILTEINDTSVFLKSVSQDKYMVCISIFQNITKLILDSTLKNISYLQTNISSHLNSFLNFYSTVDEAEDCNIWIDGLSNFSEKYKLSSHLESAKHVLFFLQSLGNTKTDAKLMNVMDFVNLIFNLILPECSLSGSDVHCINVYFNVIAQPLKFILPDFYIKDEINVLEFIFRLLNNSGEQIQMIISDLLGHSYMSNKTHFSQSVHGFNRSSRMLLNPFHHIQLLSMELVLEIQTLLKNRTFEVQENSSSHLDIKMESFFSEKNISLLMEFFQYVIRKLDSNLQSEHKTFHQKLLETAALNIELVRKALKIFKSPTFTGFPLRDEKEFLKHTVALVKNMRNMDAEFLISRFKQVQKNLDNLFKNIQPFYIENSELEGLTDWWDAFENISCYLNLTGLWQITQLFEQDELHDVEDVFDLFIDIVSLMERLAHGNLTEAVTEIYAFILIQEEKMPMFTDEEFSNQVEGLLMLLETLKDVAHKPAEASDCYFAAFCWTLTTAAPQSDPTAQTCDLVHSNSTLRYSAVIEVIKELKLITLEDNFSCSMEDLQVNITHNLTCFFHQIKEWNSVLLKFSELHHVNGSVLKELLDFWNELSLYAVPLQVNNSYTVNCSSTPKSQVALKIIEILGSVPVADMEMAKGLLEHLYWGLRWNRHSRTSLKDALTNVKNMTSEVSRLLNTEAVLSFLSVIQPLMTLSSVGNQTYSMLMIISALSGNSSISDNFENFWFPIVTSIENLLVNFTVEHLLVMIDQEFKLLKLATGQSSSVAPDVFIQQFKMSSVNTILRNFEDIQEVVKSVLCECNNKNYSKMIHTLILLMTNESSPNYLLLAVKDIIHFLELFQNRSKEDYTGMLFGDSHLSTEKWNNTHVLNSVLLNNLFHIIADLAVIEEALHTNNTELQIVDFIDSFFYNAQYKETSTQSQNRTLEIIKEILQVIFQSTAEHDRKKIRLLLKDLHTAVMAEMRASKICKILQEHLYPDSVLLLQKLQFNILSVLKIFSEEPVVFGNIFCVITKCKDGLTSHLLPAIIEGIAVVQDHYQDVERLWSTFNKDDCENVKVKDCVQNLTQLRLDIGSSVNISEKSVNTILEASVSHSKVFYSAFVVALTGRCDEEVLSLLLKLPENSKTSLVVEELCSLPALDLYTMFVLIIQNLNLRHIIYKIQIPAEIGYVLNMLVDVVSSISSLLNKVHHVMEKLPVFLQGIQNNGVLDISALQQLLSMVAKLVLLNKCSTKVKFLQGGQFRSSAVGSLESVIKTVCKEESSFFSNANLFVDMPRIMGLLEDNMEKYGIPEDSSPFCLKLYQEILQSTNGALLWTFLKPLLHGKILYNSNINMVDLVMEKANFTFGFVENLKTYSETWLRMSEVFKTSGNVLTVSRLQEALQSNFIKHFIESNLDIDMEKLLKKMQAYETMMNKMLNSSASKQIDLLSQLVVNISSCVLLDRFQPFDSVEKLEEKAHELMQQNNLLASIIFDTPKNKRQDSSKDLPRHISYTIRTSVLYSMRTDLIKNPTWKSHPQKLPADGFKYNHVFIPLQDMIERAIISAQTGTDTLDTAIQVQAMPYPCHTSDLFLNNIGFFFPLMMMLTWMISVAGMVRKLVYEREINLEEYMKTMGVHPAIHFFAWFLENVIVLTISSCALAIILKMSGIQWNNVHQSMAQGGYMTFGWMCWMMFFDSILYSIGGWYFSNIIPDPAPQRWKDPCPEGATTGVVLLSLTKEHMDGQKVAVKDLSLTFHRGQITALLGPNGAGKTTVISLLTGLYPPSSGTIIVDGKDIRTDLAAIRAELGVCPQYDVLFSALTVREHLLLYGAVKAPGWTKEQLNEQVTGALEDVDLSQHQYKAVGALSGGMKRRLSIAISFIGNSKTVVLDEPTSGVDPCSRRGCTLIFTTHHLDEAEVLSDRIAILQRGQLRCCGSPSYLRETYGQGHSLTLIKKPSMFEIQDPKHIVRVTSLVQTHIPEAFLKENSGTELTYVIPESADKTSLKGLFQALDQSLQHLHVTGYGISDTTLEEGKPYTSLKYFCPAEKDLGMLVVETLDVTQQCALTNANCVLGCTKSSVASRAREGILPLSSALVRSQLECCIQLKGPQRRKDISLLELGGVVERSILSCWMATEGVDSDIDSDQVHLVNYTEFGEFLAKTALLEQHKESGIKIQSVALLMKRFHHIRRDWRGSLSNVLLPVLFVALAMALFSVKPLAIDYPSLKLTPRLYDNAESFFRYGGWSFGRRKVFELQDNKLNKTKSQPLAKVWYNQKGFHSLPSYLNELNNFILWLNLPPNVDWREYGITLYSQPYGGALLDEDKIMENVRQCGVALCIMLGFSILTASIGSAIVKDRVSGTKRLQHITGLGYKTYWLANFCCDMLFYMVPVTLCVGVISAFQLSAFTFRKNLAATVLLLILFGMDLSCIYDIVIHRNTENSDFGQGLIELSYNQIKFDLTSNFGIDSYVSPFEMDFLGWIFVEMALQGTLLLLLRLFLHWDLLQKPRGPYSINSMDSPSEDVDVEMERQRLFGGRTGNDVLLLYNLRKCYGGFSKKNTAVENISLGIPRGECFGLLGTNGAGKSTTFKMLTGDIIPSAGRAVIRTPTGSEMDILSASSEGILVGYCPQQDALDELLTGWEHLYYYCTLRGIPKQDIHKVAEDLVNRLHLNAHADKLVRMYSAGTKRKLSTAVALVGKPQILLLDEPSSGMDPCSKRYLWKTILKEVQDGCAAVLTSHSMEECEALCTRLAIMVNGSFKCLGSPQHIKNRGKFKDSGLSLWLHFQPLADVKDHNLGLSAALSDGTTKFCCEGFGDGYSVKVWLSKEISYRRRILDCLQVHFPGTQFKGQHLNLLEYHVPRIQGCLAELFRVLENHKAFLQIKHYSISQTTLEQVFISFATQQRGVSSSSQGCPVVHHDRLPL</sequence>
<dbReference type="Gene3D" id="1.20.120.720">
    <property type="entry name" value="Myosin VI head, motor domain, U50 subdomain"/>
    <property type="match status" value="1"/>
</dbReference>
<keyword evidence="14 18" id="KW-0518">Myosin</keyword>
<feature type="transmembrane region" description="Helical" evidence="21">
    <location>
        <begin position="5139"/>
        <end position="5165"/>
    </location>
</feature>
<dbReference type="Proteomes" id="UP001145742">
    <property type="component" value="Unassembled WGS sequence"/>
</dbReference>
<dbReference type="Gene3D" id="1.20.5.370">
    <property type="match status" value="1"/>
</dbReference>
<dbReference type="CDD" id="cd01377">
    <property type="entry name" value="MYSc_class_II"/>
    <property type="match status" value="1"/>
</dbReference>
<dbReference type="PROSITE" id="PS50096">
    <property type="entry name" value="IQ"/>
    <property type="match status" value="1"/>
</dbReference>
<keyword evidence="6" id="KW-0963">Cytoplasm</keyword>
<dbReference type="Gene3D" id="1.20.5.340">
    <property type="match status" value="3"/>
</dbReference>
<dbReference type="PROSITE" id="PS51844">
    <property type="entry name" value="SH3_LIKE"/>
    <property type="match status" value="1"/>
</dbReference>
<evidence type="ECO:0000256" key="21">
    <source>
        <dbReference type="SAM" id="Phobius"/>
    </source>
</evidence>
<comment type="pathway">
    <text evidence="19">Pyrimidine metabolism; UMP biosynthesis via salvage pathway; uracil from uridine (phosphorylase route): step 1/1.</text>
</comment>
<dbReference type="InterPro" id="IPR000845">
    <property type="entry name" value="Nucleoside_phosphorylase_d"/>
</dbReference>
<feature type="transmembrane region" description="Helical" evidence="21">
    <location>
        <begin position="4365"/>
        <end position="4387"/>
    </location>
</feature>
<comment type="caution">
    <text evidence="25">The sequence shown here is derived from an EMBL/GenBank/DDBJ whole genome shotgun (WGS) entry which is preliminary data.</text>
</comment>
<evidence type="ECO:0000256" key="7">
    <source>
        <dbReference type="ARBA" id="ARBA00022676"/>
    </source>
</evidence>
<evidence type="ECO:0000256" key="4">
    <source>
        <dbReference type="ARBA" id="ARBA00010456"/>
    </source>
</evidence>
<dbReference type="InterPro" id="IPR002928">
    <property type="entry name" value="Myosin_tail"/>
</dbReference>
<dbReference type="InterPro" id="IPR000048">
    <property type="entry name" value="IQ_motif_EF-hand-BS"/>
</dbReference>
<feature type="region of interest" description="Actin-binding" evidence="18">
    <location>
        <begin position="656"/>
        <end position="678"/>
    </location>
</feature>
<evidence type="ECO:0000259" key="22">
    <source>
        <dbReference type="PROSITE" id="PS50893"/>
    </source>
</evidence>
<feature type="transmembrane region" description="Helical" evidence="21">
    <location>
        <begin position="4452"/>
        <end position="4474"/>
    </location>
</feature>
<feature type="transmembrane region" description="Helical" evidence="21">
    <location>
        <begin position="4965"/>
        <end position="4986"/>
    </location>
</feature>
<dbReference type="InterPro" id="IPR018159">
    <property type="entry name" value="Spectrin/alpha-actinin"/>
</dbReference>
<feature type="transmembrane region" description="Helical" evidence="21">
    <location>
        <begin position="5177"/>
        <end position="5198"/>
    </location>
</feature>
<dbReference type="Gene3D" id="6.10.250.2420">
    <property type="match status" value="1"/>
</dbReference>
<evidence type="ECO:0000256" key="12">
    <source>
        <dbReference type="ARBA" id="ARBA00022989"/>
    </source>
</evidence>
<proteinExistence type="inferred from homology"/>
<dbReference type="InterPro" id="IPR003593">
    <property type="entry name" value="AAA+_ATPase"/>
</dbReference>
<dbReference type="PANTHER" id="PTHR19229:SF113">
    <property type="entry name" value="ATP-BINDING CASSETTE SUB-FAMILY A MEMBER 13"/>
    <property type="match status" value="1"/>
</dbReference>
<dbReference type="SUPFAM" id="SSF53167">
    <property type="entry name" value="Purine and uridine phosphorylases"/>
    <property type="match status" value="1"/>
</dbReference>
<evidence type="ECO:0000313" key="25">
    <source>
        <dbReference type="EMBL" id="KAJ7419733.1"/>
    </source>
</evidence>
<dbReference type="Pfam" id="PF00005">
    <property type="entry name" value="ABC_tran"/>
    <property type="match status" value="2"/>
</dbReference>
<dbReference type="InterPro" id="IPR014751">
    <property type="entry name" value="XRCC4-like_C"/>
</dbReference>
<comment type="subcellular location">
    <subcellularLocation>
        <location evidence="2">Cytoplasm</location>
        <location evidence="2">Myofibril</location>
    </subcellularLocation>
    <subcellularLocation>
        <location evidence="1">Membrane</location>
        <topology evidence="1">Multi-pass membrane protein</topology>
    </subcellularLocation>
</comment>
<comment type="function">
    <text evidence="19">Catalyzes the reversible phosphorylytic cleavage of uridine to uracil and ribose-1-phosphate which can then be utilized as carbon and energy sources or in the rescue of pyrimidine bases for nucleotide synthesis. Shows broad substrate specificity and can also accept deoxyuridine and other analogous compounds.</text>
</comment>
<dbReference type="InterPro" id="IPR010059">
    <property type="entry name" value="Uridine_phosphorylase_euk"/>
</dbReference>
<dbReference type="InterPro" id="IPR040247">
    <property type="entry name" value="DUF5524"/>
</dbReference>
<dbReference type="PRINTS" id="PR00193">
    <property type="entry name" value="MYOSINHEAVY"/>
</dbReference>
<feature type="domain" description="Myosin N-terminal SH3-like" evidence="24">
    <location>
        <begin position="32"/>
        <end position="81"/>
    </location>
</feature>
<dbReference type="CDD" id="cd00176">
    <property type="entry name" value="SPEC"/>
    <property type="match status" value="1"/>
</dbReference>
<evidence type="ECO:0000256" key="20">
    <source>
        <dbReference type="SAM" id="Coils"/>
    </source>
</evidence>
<dbReference type="Pfam" id="PF17662">
    <property type="entry name" value="DUF5524"/>
    <property type="match status" value="1"/>
</dbReference>
<feature type="transmembrane region" description="Helical" evidence="21">
    <location>
        <begin position="4407"/>
        <end position="4431"/>
    </location>
</feature>
<evidence type="ECO:0000256" key="5">
    <source>
        <dbReference type="ARBA" id="ARBA00022481"/>
    </source>
</evidence>
<evidence type="ECO:0000256" key="18">
    <source>
        <dbReference type="PROSITE-ProRule" id="PRU00782"/>
    </source>
</evidence>
<comment type="catalytic activity">
    <reaction evidence="19">
        <text>uridine + phosphate = alpha-D-ribose 1-phosphate + uracil</text>
        <dbReference type="Rhea" id="RHEA:24388"/>
        <dbReference type="ChEBI" id="CHEBI:16704"/>
        <dbReference type="ChEBI" id="CHEBI:17568"/>
        <dbReference type="ChEBI" id="CHEBI:43474"/>
        <dbReference type="ChEBI" id="CHEBI:57720"/>
        <dbReference type="EC" id="2.4.2.3"/>
    </reaction>
</comment>
<evidence type="ECO:0000259" key="24">
    <source>
        <dbReference type="PROSITE" id="PS51844"/>
    </source>
</evidence>
<keyword evidence="12 21" id="KW-1133">Transmembrane helix</keyword>
<keyword evidence="11 18" id="KW-0067">ATP-binding</keyword>
<evidence type="ECO:0000313" key="26">
    <source>
        <dbReference type="Proteomes" id="UP001145742"/>
    </source>
</evidence>
<keyword evidence="5" id="KW-0488">Methylation</keyword>
<dbReference type="PROSITE" id="PS01232">
    <property type="entry name" value="PNP_UDP_1"/>
    <property type="match status" value="1"/>
</dbReference>
<dbReference type="Gene3D" id="3.40.50.1580">
    <property type="entry name" value="Nucleoside phosphorylase domain"/>
    <property type="match status" value="1"/>
</dbReference>
<dbReference type="EMBL" id="WHWB01033463">
    <property type="protein sequence ID" value="KAJ7419733.1"/>
    <property type="molecule type" value="Genomic_DNA"/>
</dbReference>
<evidence type="ECO:0000256" key="9">
    <source>
        <dbReference type="ARBA" id="ARBA00022692"/>
    </source>
</evidence>
<keyword evidence="16 18" id="KW-0505">Motor protein</keyword>
<dbReference type="InterPro" id="IPR027417">
    <property type="entry name" value="P-loop_NTPase"/>
</dbReference>
<keyword evidence="9 21" id="KW-0812">Transmembrane</keyword>
<evidence type="ECO:0000256" key="6">
    <source>
        <dbReference type="ARBA" id="ARBA00022490"/>
    </source>
</evidence>
<dbReference type="SMART" id="SM00382">
    <property type="entry name" value="AAA"/>
    <property type="match status" value="3"/>
</dbReference>
<dbReference type="InterPro" id="IPR003439">
    <property type="entry name" value="ABC_transporter-like_ATP-bd"/>
</dbReference>
<dbReference type="InterPro" id="IPR004009">
    <property type="entry name" value="SH3_Myosin"/>
</dbReference>
<name>A0ABQ9DG73_9PASS</name>
<evidence type="ECO:0000256" key="8">
    <source>
        <dbReference type="ARBA" id="ARBA00022679"/>
    </source>
</evidence>
<dbReference type="Gene3D" id="3.40.50.300">
    <property type="entry name" value="P-loop containing nucleotide triphosphate hydrolases"/>
    <property type="match status" value="2"/>
</dbReference>
<dbReference type="Gene3D" id="3.40.850.10">
    <property type="entry name" value="Kinesin motor domain"/>
    <property type="match status" value="1"/>
</dbReference>
<dbReference type="Gene3D" id="2.30.30.360">
    <property type="entry name" value="Myosin S1 fragment, N-terminal"/>
    <property type="match status" value="1"/>
</dbReference>
<dbReference type="InterPro" id="IPR001609">
    <property type="entry name" value="Myosin_head_motor_dom-like"/>
</dbReference>
<dbReference type="Gene3D" id="1.20.5.4820">
    <property type="match status" value="1"/>
</dbReference>
<dbReference type="PROSITE" id="PS50893">
    <property type="entry name" value="ABC_TRANSPORTER_2"/>
    <property type="match status" value="2"/>
</dbReference>
<evidence type="ECO:0000256" key="11">
    <source>
        <dbReference type="ARBA" id="ARBA00022840"/>
    </source>
</evidence>
<feature type="binding site" evidence="18">
    <location>
        <begin position="178"/>
        <end position="185"/>
    </location>
    <ligand>
        <name>ATP</name>
        <dbReference type="ChEBI" id="CHEBI:30616"/>
    </ligand>
</feature>
<dbReference type="InterPro" id="IPR008989">
    <property type="entry name" value="Myosin_S1_N"/>
</dbReference>
<evidence type="ECO:0000256" key="19">
    <source>
        <dbReference type="RuleBase" id="RU361131"/>
    </source>
</evidence>
<evidence type="ECO:0000256" key="15">
    <source>
        <dbReference type="ARBA" id="ARBA00023136"/>
    </source>
</evidence>
<dbReference type="Pfam" id="PF00063">
    <property type="entry name" value="Myosin_head"/>
    <property type="match status" value="1"/>
</dbReference>
<dbReference type="Pfam" id="PF01048">
    <property type="entry name" value="PNP_UDP_1"/>
    <property type="match status" value="1"/>
</dbReference>
<dbReference type="PROSITE" id="PS00211">
    <property type="entry name" value="ABC_TRANSPORTER_1"/>
    <property type="match status" value="1"/>
</dbReference>
<dbReference type="Pfam" id="PF12698">
    <property type="entry name" value="ABC2_membrane_3"/>
    <property type="match status" value="2"/>
</dbReference>
<evidence type="ECO:0000256" key="2">
    <source>
        <dbReference type="ARBA" id="ARBA00004657"/>
    </source>
</evidence>
<dbReference type="EC" id="2.4.2.3" evidence="19"/>
<keyword evidence="7 19" id="KW-0328">Glycosyltransferase</keyword>
<dbReference type="SMART" id="SM00242">
    <property type="entry name" value="MYSc"/>
    <property type="match status" value="1"/>
</dbReference>
<keyword evidence="15 21" id="KW-0472">Membrane</keyword>
<dbReference type="Gene3D" id="1.20.58.530">
    <property type="match status" value="1"/>
</dbReference>
<keyword evidence="8 19" id="KW-0808">Transferase</keyword>
<feature type="domain" description="ABC transporter" evidence="22">
    <location>
        <begin position="4498"/>
        <end position="4720"/>
    </location>
</feature>
<evidence type="ECO:0000256" key="13">
    <source>
        <dbReference type="ARBA" id="ARBA00023054"/>
    </source>
</evidence>
<evidence type="ECO:0000256" key="1">
    <source>
        <dbReference type="ARBA" id="ARBA00004141"/>
    </source>
</evidence>
<feature type="domain" description="Myosin motor" evidence="23">
    <location>
        <begin position="85"/>
        <end position="779"/>
    </location>
</feature>
<dbReference type="SMART" id="SM00015">
    <property type="entry name" value="IQ"/>
    <property type="match status" value="1"/>
</dbReference>
<keyword evidence="26" id="KW-1185">Reference proteome</keyword>